<feature type="compositionally biased region" description="Basic and acidic residues" evidence="1">
    <location>
        <begin position="290"/>
        <end position="312"/>
    </location>
</feature>
<accession>A0A0S4TIJ1</accession>
<dbReference type="OrthoDB" id="343656at2759"/>
<sequence>MESYYYSEINENELLDDDRHNDETFEVGEVGDDWVPSITLNHFDIKQEYQEREGANQMKRLEELMKSKTPLTVEEIEAAMMNQDFFREQGSTKTQEELHQQNYADFEAEQNVRRNRVNSGYSHNKGQHGSSFQQKQRNTSSQHSSSKRNDDRSYSGSRGHRGSHQDILSHEQDTSKEPEAVPEIPFSSYISPLTKTHISEIISCNLSSPSNWDYSGLSNDPSRNNNLMASRDFDMILRIQLQQMAERPEIQSYSSKWNRRLLARKHNLPLGNSDSSEDKDQSKLNTKAGQEAEDRSKNKLKEGQIADQDSNRIRKFGKSTYSTVRGARELIKVHNLSKDDNSETRDEINIGENRDQIKSSINRDYSFSTGNAHYQMLSKQVFEVLHSNIFNSPEFGSQDEKKVQAPGPLVYSIIEAGNDLLQYVSYFDDEIENCPTGHLQARLRLDQELRDTIDLIFQLLFGFSKHSFGASGVEDANYKNGEHFKVSEISFAERNIACLNARRWLLNKILNIRKGRYFVLSLFHMPHISESYMTVLLESIIACNDPIIEIFRSSSIILPPLMALVPRAFRYRQGQDILAPHDGFGYSGDIDKLVDDWRNIYGGNDPYDEKYVTREDLMAKAKLGVKILETTALLANRMMQSNNYRDTSSLVPSLSALLKYYNQEYIQSLLGISTGVVFLALLYNSISVVPRQIDALKQITRLLVLAFTNYLLERDSENSPIMPIKLSPIALKDSEPVVLCVLQRSTNDLNLKNILMSSISDVVGVENNDHFISELQELIVKGTSKN</sequence>
<dbReference type="VEuPathDB" id="CryptoDB:Chro.70248"/>
<feature type="compositionally biased region" description="Polar residues" evidence="1">
    <location>
        <begin position="118"/>
        <end position="144"/>
    </location>
</feature>
<evidence type="ECO:0000313" key="3">
    <source>
        <dbReference type="EMBL" id="CUV07201.1"/>
    </source>
</evidence>
<dbReference type="VEuPathDB" id="CryptoDB:GY17_00002013"/>
<feature type="domain" description="Voltage-dependent calcium channel alpha-1 subunit IQ" evidence="2">
    <location>
        <begin position="68"/>
        <end position="102"/>
    </location>
</feature>
<dbReference type="SMART" id="SM01062">
    <property type="entry name" value="Ca_chan_IQ"/>
    <property type="match status" value="1"/>
</dbReference>
<feature type="compositionally biased region" description="Basic and acidic residues" evidence="1">
    <location>
        <begin position="163"/>
        <end position="179"/>
    </location>
</feature>
<protein>
    <recommendedName>
        <fullName evidence="2">Voltage-dependent calcium channel alpha-1 subunit IQ domain-containing protein</fullName>
    </recommendedName>
</protein>
<dbReference type="Proteomes" id="UP000199752">
    <property type="component" value="Chromosome 7"/>
</dbReference>
<reference evidence="3" key="1">
    <citation type="submission" date="2015-08" db="EMBL/GenBank/DDBJ databases">
        <authorList>
            <person name="Babu N.S."/>
            <person name="Beckwith C.J."/>
            <person name="Beseler K.G."/>
            <person name="Brison A."/>
            <person name="Carone J.V."/>
            <person name="Caskin T.P."/>
            <person name="Diamond M."/>
            <person name="Durham M.E."/>
            <person name="Foxe J.M."/>
            <person name="Go M."/>
            <person name="Henderson B.A."/>
            <person name="Jones I.B."/>
            <person name="McGettigan J.A."/>
            <person name="Micheletti S.J."/>
            <person name="Nasrallah M.E."/>
            <person name="Ortiz D."/>
            <person name="Piller C.R."/>
            <person name="Privatt S.R."/>
            <person name="Schneider S.L."/>
            <person name="Sharp S."/>
            <person name="Smith T.C."/>
            <person name="Stanton J.D."/>
            <person name="Ullery H.E."/>
            <person name="Wilson R.J."/>
            <person name="Serrano M.G."/>
            <person name="Buck G."/>
            <person name="Lee V."/>
            <person name="Wang Y."/>
            <person name="Carvalho R."/>
            <person name="Voegtly L."/>
            <person name="Shi R."/>
            <person name="Duckworth R."/>
            <person name="Johnson A."/>
            <person name="Loviza R."/>
            <person name="Walstead R."/>
            <person name="Shah Z."/>
            <person name="Kiflezghi M."/>
            <person name="Wade K."/>
            <person name="Ball S.L."/>
            <person name="Bradley K.W."/>
            <person name="Asai D.J."/>
            <person name="Bowman C.A."/>
            <person name="Russell D.A."/>
            <person name="Pope W.H."/>
            <person name="Jacobs-Sera D."/>
            <person name="Hendrix R.W."/>
            <person name="Hatfull G.F."/>
        </authorList>
    </citation>
    <scope>NUCLEOTIDE SEQUENCE [LARGE SCALE GENOMIC DNA]</scope>
</reference>
<evidence type="ECO:0000259" key="2">
    <source>
        <dbReference type="SMART" id="SM01062"/>
    </source>
</evidence>
<organism evidence="3">
    <name type="scientific">Cryptosporidium hominis</name>
    <dbReference type="NCBI Taxonomy" id="237895"/>
    <lineage>
        <taxon>Eukaryota</taxon>
        <taxon>Sar</taxon>
        <taxon>Alveolata</taxon>
        <taxon>Apicomplexa</taxon>
        <taxon>Conoidasida</taxon>
        <taxon>Coccidia</taxon>
        <taxon>Eucoccidiorida</taxon>
        <taxon>Eimeriorina</taxon>
        <taxon>Cryptosporidiidae</taxon>
        <taxon>Cryptosporidium</taxon>
    </lineage>
</organism>
<evidence type="ECO:0000256" key="1">
    <source>
        <dbReference type="SAM" id="MobiDB-lite"/>
    </source>
</evidence>
<proteinExistence type="predicted"/>
<dbReference type="VEuPathDB" id="CryptoDB:ChTU502y2012_407g1085"/>
<dbReference type="InterPro" id="IPR014873">
    <property type="entry name" value="VDCC_a1su_IQ"/>
</dbReference>
<dbReference type="EMBL" id="LN877953">
    <property type="protein sequence ID" value="CUV07201.1"/>
    <property type="molecule type" value="Genomic_DNA"/>
</dbReference>
<feature type="region of interest" description="Disordered" evidence="1">
    <location>
        <begin position="268"/>
        <end position="313"/>
    </location>
</feature>
<dbReference type="VEuPathDB" id="CryptoDB:CHUDEA7_2170"/>
<feature type="region of interest" description="Disordered" evidence="1">
    <location>
        <begin position="118"/>
        <end position="179"/>
    </location>
</feature>
<dbReference type="AlphaFoldDB" id="A0A0S4TIJ1"/>
<name>A0A0S4TIJ1_CRYHO</name>
<gene>
    <name evidence="3" type="ORF">CHUDEA7_2170</name>
</gene>